<sequence length="164" mass="18982">MRIHCFNIIVVSLGIIFSGVHAQAQQPTSFNNTYQLLSRFMDTALVPMKGSSTSLAFSLKVEIDHGEITKMDCSTNMAGNLKPRFFRLQELDIRWNKFTGKSGKYYVIIPVYFIVEHNTGKIQLNSKTEFTNGFYFDDGDLFDNKPLNNYYFLKPIYLQRYFGQ</sequence>
<accession>A0ABS5J1E2</accession>
<organism evidence="2 3">
    <name type="scientific">Chitinophaga hostae</name>
    <dbReference type="NCBI Taxonomy" id="2831022"/>
    <lineage>
        <taxon>Bacteria</taxon>
        <taxon>Pseudomonadati</taxon>
        <taxon>Bacteroidota</taxon>
        <taxon>Chitinophagia</taxon>
        <taxon>Chitinophagales</taxon>
        <taxon>Chitinophagaceae</taxon>
        <taxon>Chitinophaga</taxon>
    </lineage>
</organism>
<evidence type="ECO:0000313" key="2">
    <source>
        <dbReference type="EMBL" id="MBS0028965.1"/>
    </source>
</evidence>
<keyword evidence="1" id="KW-0732">Signal</keyword>
<protein>
    <recommendedName>
        <fullName evidence="4">TonB protein C-terminal</fullName>
    </recommendedName>
</protein>
<dbReference type="EMBL" id="JAGTXB010000007">
    <property type="protein sequence ID" value="MBS0028965.1"/>
    <property type="molecule type" value="Genomic_DNA"/>
</dbReference>
<comment type="caution">
    <text evidence="2">The sequence shown here is derived from an EMBL/GenBank/DDBJ whole genome shotgun (WGS) entry which is preliminary data.</text>
</comment>
<dbReference type="RefSeq" id="WP_211974065.1">
    <property type="nucleotide sequence ID" value="NZ_CBFHAM010000104.1"/>
</dbReference>
<feature type="signal peptide" evidence="1">
    <location>
        <begin position="1"/>
        <end position="22"/>
    </location>
</feature>
<evidence type="ECO:0008006" key="4">
    <source>
        <dbReference type="Google" id="ProtNLM"/>
    </source>
</evidence>
<feature type="chain" id="PRO_5045128586" description="TonB protein C-terminal" evidence="1">
    <location>
        <begin position="23"/>
        <end position="164"/>
    </location>
</feature>
<name>A0ABS5J1E2_9BACT</name>
<evidence type="ECO:0000313" key="3">
    <source>
        <dbReference type="Proteomes" id="UP000676386"/>
    </source>
</evidence>
<gene>
    <name evidence="2" type="ORF">KE626_16715</name>
</gene>
<evidence type="ECO:0000256" key="1">
    <source>
        <dbReference type="SAM" id="SignalP"/>
    </source>
</evidence>
<keyword evidence="3" id="KW-1185">Reference proteome</keyword>
<reference evidence="2 3" key="1">
    <citation type="submission" date="2021-04" db="EMBL/GenBank/DDBJ databases">
        <title>Chitinophaga sp. nov., isolated from the rhizosphere soil.</title>
        <authorList>
            <person name="He S."/>
        </authorList>
    </citation>
    <scope>NUCLEOTIDE SEQUENCE [LARGE SCALE GENOMIC DNA]</scope>
    <source>
        <strain evidence="2 3">2R12</strain>
    </source>
</reference>
<proteinExistence type="predicted"/>
<dbReference type="Proteomes" id="UP000676386">
    <property type="component" value="Unassembled WGS sequence"/>
</dbReference>